<dbReference type="FunFam" id="3.30.200.20:FF:000073">
    <property type="entry name" value="Mitogen-activated protein kinase"/>
    <property type="match status" value="1"/>
</dbReference>
<feature type="compositionally biased region" description="Polar residues" evidence="24">
    <location>
        <begin position="28"/>
        <end position="41"/>
    </location>
</feature>
<keyword evidence="12 23" id="KW-0418">Kinase</keyword>
<dbReference type="InterPro" id="IPR050550">
    <property type="entry name" value="SEC23_SEC24_subfamily"/>
</dbReference>
<keyword evidence="9 23" id="KW-0808">Transferase</keyword>
<dbReference type="SUPFAM" id="SSF82754">
    <property type="entry name" value="C-terminal, gelsolin-like domain of Sec23/24"/>
    <property type="match status" value="1"/>
</dbReference>
<dbReference type="InterPro" id="IPR036465">
    <property type="entry name" value="vWFA_dom_sf"/>
</dbReference>
<dbReference type="Gene3D" id="1.10.510.10">
    <property type="entry name" value="Transferase(Phosphotransferase) domain 1"/>
    <property type="match status" value="1"/>
</dbReference>
<dbReference type="EMBL" id="NPHW01004048">
    <property type="protein sequence ID" value="OXV08539.1"/>
    <property type="molecule type" value="Genomic_DNA"/>
</dbReference>
<dbReference type="InterPro" id="IPR007123">
    <property type="entry name" value="Gelsolin-like_dom"/>
</dbReference>
<evidence type="ECO:0000256" key="11">
    <source>
        <dbReference type="ARBA" id="ARBA00022741"/>
    </source>
</evidence>
<evidence type="ECO:0000256" key="1">
    <source>
        <dbReference type="ARBA" id="ARBA00004255"/>
    </source>
</evidence>
<evidence type="ECO:0000256" key="7">
    <source>
        <dbReference type="ARBA" id="ARBA00022490"/>
    </source>
</evidence>
<comment type="subunit">
    <text evidence="5">The COPII coat is composed of at least 5 proteins: the SEC23/24 complex, the SEC13/31 complex, and the protein SAR1. Golgi apparatus membrane; Peripheral membrane protein; Cytoplasmic side.</text>
</comment>
<accession>A0A232LWJ6</accession>
<evidence type="ECO:0000256" key="18">
    <source>
        <dbReference type="ARBA" id="ARBA00023034"/>
    </source>
</evidence>
<dbReference type="Gene3D" id="2.30.30.380">
    <property type="entry name" value="Zn-finger domain of Sec23/24"/>
    <property type="match status" value="1"/>
</dbReference>
<evidence type="ECO:0000256" key="22">
    <source>
        <dbReference type="PROSITE-ProRule" id="PRU10141"/>
    </source>
</evidence>
<keyword evidence="15 22" id="KW-0067">ATP-binding</keyword>
<dbReference type="InterPro" id="IPR029006">
    <property type="entry name" value="ADF-H/Gelsolin-like_dom_sf"/>
</dbReference>
<evidence type="ECO:0000256" key="6">
    <source>
        <dbReference type="ARBA" id="ARBA00022448"/>
    </source>
</evidence>
<keyword evidence="11 22" id="KW-0547">Nucleotide-binding</keyword>
<evidence type="ECO:0000256" key="17">
    <source>
        <dbReference type="ARBA" id="ARBA00022927"/>
    </source>
</evidence>
<comment type="caution">
    <text evidence="26">The sequence shown here is derived from an EMBL/GenBank/DDBJ whole genome shotgun (WGS) entry which is preliminary data.</text>
</comment>
<dbReference type="Pfam" id="PF08033">
    <property type="entry name" value="Sec23_BS"/>
    <property type="match status" value="1"/>
</dbReference>
<dbReference type="Gene3D" id="3.40.50.410">
    <property type="entry name" value="von Willebrand factor, type A domain"/>
    <property type="match status" value="1"/>
</dbReference>
<dbReference type="Gene3D" id="3.30.200.20">
    <property type="entry name" value="Phosphorylase Kinase, domain 1"/>
    <property type="match status" value="1"/>
</dbReference>
<dbReference type="GO" id="GO:0000139">
    <property type="term" value="C:Golgi membrane"/>
    <property type="evidence" value="ECO:0007669"/>
    <property type="project" value="UniProtKB-SubCell"/>
</dbReference>
<keyword evidence="17" id="KW-0653">Protein transport</keyword>
<dbReference type="SUPFAM" id="SSF82919">
    <property type="entry name" value="Zn-finger domain of Sec23/24"/>
    <property type="match status" value="1"/>
</dbReference>
<evidence type="ECO:0000313" key="27">
    <source>
        <dbReference type="Proteomes" id="UP000243515"/>
    </source>
</evidence>
<name>A0A232LWJ6_9EURO</name>
<dbReference type="SUPFAM" id="SSF56112">
    <property type="entry name" value="Protein kinase-like (PK-like)"/>
    <property type="match status" value="1"/>
</dbReference>
<evidence type="ECO:0000256" key="13">
    <source>
        <dbReference type="ARBA" id="ARBA00022824"/>
    </source>
</evidence>
<dbReference type="GO" id="GO:0000149">
    <property type="term" value="F:SNARE binding"/>
    <property type="evidence" value="ECO:0007669"/>
    <property type="project" value="TreeGrafter"/>
</dbReference>
<dbReference type="GO" id="GO:0005524">
    <property type="term" value="F:ATP binding"/>
    <property type="evidence" value="ECO:0007669"/>
    <property type="project" value="UniProtKB-UniRule"/>
</dbReference>
<dbReference type="Pfam" id="PF00069">
    <property type="entry name" value="Pkinase"/>
    <property type="match status" value="1"/>
</dbReference>
<dbReference type="InterPro" id="IPR036175">
    <property type="entry name" value="Sec23/24_helical_dom_sf"/>
</dbReference>
<dbReference type="InterPro" id="IPR036180">
    <property type="entry name" value="Gelsolin-like_dom_sf"/>
</dbReference>
<evidence type="ECO:0000256" key="21">
    <source>
        <dbReference type="ARBA" id="ARBA00025471"/>
    </source>
</evidence>
<dbReference type="Gene3D" id="1.20.120.730">
    <property type="entry name" value="Sec23/Sec24 helical domain"/>
    <property type="match status" value="1"/>
</dbReference>
<dbReference type="InterPro" id="IPR041742">
    <property type="entry name" value="Sec24-like_trunk_dom"/>
</dbReference>
<comment type="similarity">
    <text evidence="23">Belongs to the protein kinase superfamily. Ser/Thr protein kinase family. MAP kinase subfamily.</text>
</comment>
<dbReference type="CDD" id="cd01479">
    <property type="entry name" value="Sec24-like"/>
    <property type="match status" value="1"/>
</dbReference>
<evidence type="ECO:0000256" key="19">
    <source>
        <dbReference type="ARBA" id="ARBA00023136"/>
    </source>
</evidence>
<evidence type="ECO:0000256" key="9">
    <source>
        <dbReference type="ARBA" id="ARBA00022679"/>
    </source>
</evidence>
<organism evidence="26 27">
    <name type="scientific">Elaphomyces granulatus</name>
    <dbReference type="NCBI Taxonomy" id="519963"/>
    <lineage>
        <taxon>Eukaryota</taxon>
        <taxon>Fungi</taxon>
        <taxon>Dikarya</taxon>
        <taxon>Ascomycota</taxon>
        <taxon>Pezizomycotina</taxon>
        <taxon>Eurotiomycetes</taxon>
        <taxon>Eurotiomycetidae</taxon>
        <taxon>Eurotiales</taxon>
        <taxon>Elaphomycetaceae</taxon>
        <taxon>Elaphomyces</taxon>
    </lineage>
</organism>
<dbReference type="GO" id="GO:0004707">
    <property type="term" value="F:MAP kinase activity"/>
    <property type="evidence" value="ECO:0007669"/>
    <property type="project" value="UniProtKB-EC"/>
</dbReference>
<keyword evidence="8 23" id="KW-0723">Serine/threonine-protein kinase</keyword>
<dbReference type="InterPro" id="IPR017441">
    <property type="entry name" value="Protein_kinase_ATP_BS"/>
</dbReference>
<dbReference type="GO" id="GO:0005789">
    <property type="term" value="C:endoplasmic reticulum membrane"/>
    <property type="evidence" value="ECO:0007669"/>
    <property type="project" value="UniProtKB-SubCell"/>
</dbReference>
<evidence type="ECO:0000256" key="10">
    <source>
        <dbReference type="ARBA" id="ARBA00022723"/>
    </source>
</evidence>
<evidence type="ECO:0000256" key="20">
    <source>
        <dbReference type="ARBA" id="ARBA00023329"/>
    </source>
</evidence>
<comment type="activity regulation">
    <text evidence="23">Activated by threonine and tyrosine phosphorylation.</text>
</comment>
<dbReference type="PANTHER" id="PTHR13803">
    <property type="entry name" value="SEC24-RELATED PROTEIN"/>
    <property type="match status" value="1"/>
</dbReference>
<proteinExistence type="inferred from homology"/>
<keyword evidence="20" id="KW-0968">Cytoplasmic vesicle</keyword>
<comment type="subcellular location">
    <subcellularLocation>
        <location evidence="2">Cytoplasmic vesicle</location>
        <location evidence="2">COPII-coated vesicle membrane</location>
        <topology evidence="2">Peripheral membrane protein</topology>
        <orientation evidence="2">Cytoplasmic side</orientation>
    </subcellularLocation>
    <subcellularLocation>
        <location evidence="3">Endoplasmic reticulum membrane</location>
        <topology evidence="3">Peripheral membrane protein</topology>
        <orientation evidence="3">Cytoplasmic side</orientation>
    </subcellularLocation>
    <subcellularLocation>
        <location evidence="1">Golgi apparatus membrane</location>
        <topology evidence="1">Peripheral membrane protein</topology>
        <orientation evidence="1">Cytoplasmic side</orientation>
    </subcellularLocation>
</comment>
<evidence type="ECO:0000256" key="2">
    <source>
        <dbReference type="ARBA" id="ARBA00004299"/>
    </source>
</evidence>
<dbReference type="InterPro" id="IPR012990">
    <property type="entry name" value="Beta-sandwich_Sec23_24"/>
</dbReference>
<keyword evidence="27" id="KW-1185">Reference proteome</keyword>
<dbReference type="InterPro" id="IPR003527">
    <property type="entry name" value="MAP_kinase_CS"/>
</dbReference>
<dbReference type="SMART" id="SM00220">
    <property type="entry name" value="S_TKc"/>
    <property type="match status" value="1"/>
</dbReference>
<keyword evidence="14" id="KW-0862">Zinc</keyword>
<dbReference type="InterPro" id="IPR006896">
    <property type="entry name" value="Sec23/24_trunk_dom"/>
</dbReference>
<dbReference type="PANTHER" id="PTHR13803:SF39">
    <property type="entry name" value="SECRETORY 24AB, ISOFORM A"/>
    <property type="match status" value="1"/>
</dbReference>
<evidence type="ECO:0000313" key="26">
    <source>
        <dbReference type="EMBL" id="OXV08539.1"/>
    </source>
</evidence>
<evidence type="ECO:0000256" key="24">
    <source>
        <dbReference type="SAM" id="MobiDB-lite"/>
    </source>
</evidence>
<dbReference type="CDD" id="cd07849">
    <property type="entry name" value="STKc_ERK1_2_like"/>
    <property type="match status" value="1"/>
</dbReference>
<evidence type="ECO:0000256" key="8">
    <source>
        <dbReference type="ARBA" id="ARBA00022527"/>
    </source>
</evidence>
<dbReference type="Pfam" id="PF04815">
    <property type="entry name" value="Sec23_helical"/>
    <property type="match status" value="1"/>
</dbReference>
<dbReference type="GO" id="GO:0090110">
    <property type="term" value="P:COPII-coated vesicle cargo loading"/>
    <property type="evidence" value="ECO:0007669"/>
    <property type="project" value="TreeGrafter"/>
</dbReference>
<dbReference type="PROSITE" id="PS00107">
    <property type="entry name" value="PROTEIN_KINASE_ATP"/>
    <property type="match status" value="1"/>
</dbReference>
<comment type="cofactor">
    <cofactor evidence="23">
        <name>Mg(2+)</name>
        <dbReference type="ChEBI" id="CHEBI:18420"/>
    </cofactor>
</comment>
<dbReference type="InterPro" id="IPR000719">
    <property type="entry name" value="Prot_kinase_dom"/>
</dbReference>
<keyword evidence="16" id="KW-0931">ER-Golgi transport</keyword>
<dbReference type="PROSITE" id="PS50011">
    <property type="entry name" value="PROTEIN_KINASE_DOM"/>
    <property type="match status" value="1"/>
</dbReference>
<comment type="similarity">
    <text evidence="4">Belongs to the SEC23/SEC24 family. SEC24 subfamily.</text>
</comment>
<dbReference type="EC" id="2.7.11.24" evidence="23"/>
<evidence type="ECO:0000256" key="4">
    <source>
        <dbReference type="ARBA" id="ARBA00008334"/>
    </source>
</evidence>
<evidence type="ECO:0000256" key="14">
    <source>
        <dbReference type="ARBA" id="ARBA00022833"/>
    </source>
</evidence>
<reference evidence="26 27" key="1">
    <citation type="journal article" date="2015" name="Environ. Microbiol.">
        <title>Metagenome sequence of Elaphomyces granulatus from sporocarp tissue reveals Ascomycota ectomycorrhizal fingerprints of genome expansion and a Proteobacteria-rich microbiome.</title>
        <authorList>
            <person name="Quandt C.A."/>
            <person name="Kohler A."/>
            <person name="Hesse C.N."/>
            <person name="Sharpton T.J."/>
            <person name="Martin F."/>
            <person name="Spatafora J.W."/>
        </authorList>
    </citation>
    <scope>NUCLEOTIDE SEQUENCE [LARGE SCALE GENOMIC DNA]</scope>
    <source>
        <strain evidence="26 27">OSC145934</strain>
    </source>
</reference>
<dbReference type="GO" id="GO:0070971">
    <property type="term" value="C:endoplasmic reticulum exit site"/>
    <property type="evidence" value="ECO:0007669"/>
    <property type="project" value="TreeGrafter"/>
</dbReference>
<dbReference type="InterPro" id="IPR006895">
    <property type="entry name" value="Znf_Sec23_Sec24"/>
</dbReference>
<keyword evidence="18" id="KW-0333">Golgi apparatus</keyword>
<keyword evidence="6" id="KW-0813">Transport</keyword>
<keyword evidence="7" id="KW-0963">Cytoplasm</keyword>
<protein>
    <recommendedName>
        <fullName evidence="23">Mitogen-activated protein kinase</fullName>
        <ecNumber evidence="23">2.7.11.24</ecNumber>
    </recommendedName>
</protein>
<dbReference type="SUPFAM" id="SSF53300">
    <property type="entry name" value="vWA-like"/>
    <property type="match status" value="1"/>
</dbReference>
<dbReference type="GO" id="GO:0075018">
    <property type="term" value="P:positive regulation of appressorium formation"/>
    <property type="evidence" value="ECO:0007669"/>
    <property type="project" value="UniProtKB-ARBA"/>
</dbReference>
<gene>
    <name evidence="26" type="ORF">Egran_03698</name>
</gene>
<sequence>MAAPQGDYPPQEGHGQPAPPIPGYGAPSSPTEPTAPGSASHSHAGGRKKRAYAGEAFDLGSGANAALLGQQQGSGGYGGYADESQAAGYPATTFNAEAPVGFSQQQPQAQPQPPVGAAGAGGYQPPTPGYPPQNAAGVTQMTQQFGQMGMSDQRQMPQQPPQVARAIPLNQLYPTDLLAQPFNVAELDFPPPPIILPPNTSVYPSPYANCPPKYVRSTLNAVPTTSSLLKKSKLPFALVIQPYSTLHDAEDAVPIIPDQVISRCRRCRSYINPFVSFLDQGHRWRCNMCNLTNDVPQAFDWDATLQKPANRTMRPELNHSVVEFVAPQEYMVRPPQPLVYLFLIDVSFTSVRNGLLATSARCIKESLDRIPNADRRTRLGFIAVDSRLHYFTIPRDGSENPDPKMLVVSDLDEPFLPIPGDLLVTLTECRENIEVFLDKLQDMFQNTQNGGCTMGSALRAGYKLISHVGGKLTVLSSSLPNIGHGSLTVREDKKVLGTSKENGLLQTANSFYKSFAVECSKAQVSVDMFLFASQYQDVASLSNLPRYTGGQTYFYPGWNAARTEDAIKFAREFSDYLSTEIGLEAVLRVRATTGLRMNAFYGNFFNRSSDLCAFPAFPRDQAYVVEVAIDETVTKPVVCLQTAVLHTTCNGERRIRVLTLALPTTQTLADLYASADQQAITTYFSHKAVERTLGSGLESAREALQSKIAELLSTYRKELAGGSVGGGGLQFPANMRGLPVLFLALIKHLGLRRSAQIPTDMRSAALCLLSTLPLPLLIQYIYPKMYSLHDMPDGAGLPNRKTGEIILPPPINLSAERLVPYGLYLIDDGQTQFLWVGREAIPQLITDVFGLPDKSQVRVGKQFLPELDNDFNERIRAVIQKSKDHKSKGVASIVSPQLYVIKEDGEPGLRLWAQTMLVEDRADQGVSLQQWMALMREKYWDSIDMVQGQNPPQGGSRKISFNVSDQYDIQDVIGEGAYGVVCSALHKPSGQKVAIKKITPFDHSMFCLRTLREMKLLRYFNHENIISILDIQKPRNFDSFTEVYLIQELMETDMHRVIRTQDLSDDHCQYFIYQTLRALKAMHSANVLHRDLKPSNLLLNANCDLKVCDFGLARSAASTDDNSGFMTEYVATRWYRAPEIMLTFKEYTKAIDVWSVGCILAEMLSGKPLFPGKDYHHQLTLILDVLGTPTMEDYYGIKSRRAREYIRSLPFKKKIPLKVLFPKTTDLALDLLEKLLAFNPAKRITVEEALRHPYLEPYHDPDDEPTADPIPEEFFDFDKNKDNLSKEQLKSELLTDPFPSTFHLLMFAALIFEEIMR</sequence>
<keyword evidence="13" id="KW-0256">Endoplasmic reticulum</keyword>
<comment type="catalytic activity">
    <reaction evidence="23">
        <text>L-threonyl-[protein] + ATP = O-phospho-L-threonyl-[protein] + ADP + H(+)</text>
        <dbReference type="Rhea" id="RHEA:46608"/>
        <dbReference type="Rhea" id="RHEA-COMP:11060"/>
        <dbReference type="Rhea" id="RHEA-COMP:11605"/>
        <dbReference type="ChEBI" id="CHEBI:15378"/>
        <dbReference type="ChEBI" id="CHEBI:30013"/>
        <dbReference type="ChEBI" id="CHEBI:30616"/>
        <dbReference type="ChEBI" id="CHEBI:61977"/>
        <dbReference type="ChEBI" id="CHEBI:456216"/>
        <dbReference type="EC" id="2.7.11.24"/>
    </reaction>
</comment>
<evidence type="ECO:0000256" key="5">
    <source>
        <dbReference type="ARBA" id="ARBA00011682"/>
    </source>
</evidence>
<dbReference type="PROSITE" id="PS00108">
    <property type="entry name" value="PROTEIN_KINASE_ST"/>
    <property type="match status" value="1"/>
</dbReference>
<dbReference type="GO" id="GO:0008270">
    <property type="term" value="F:zinc ion binding"/>
    <property type="evidence" value="ECO:0007669"/>
    <property type="project" value="InterPro"/>
</dbReference>
<feature type="region of interest" description="Disordered" evidence="24">
    <location>
        <begin position="1"/>
        <end position="50"/>
    </location>
</feature>
<evidence type="ECO:0000256" key="15">
    <source>
        <dbReference type="ARBA" id="ARBA00022840"/>
    </source>
</evidence>
<dbReference type="OrthoDB" id="49016at2759"/>
<dbReference type="InterPro" id="IPR036174">
    <property type="entry name" value="Znf_Sec23_Sec24_sf"/>
</dbReference>
<dbReference type="InterPro" id="IPR006900">
    <property type="entry name" value="Sec23/24_helical_dom"/>
</dbReference>
<dbReference type="SUPFAM" id="SSF81811">
    <property type="entry name" value="Helical domain of Sec23/24"/>
    <property type="match status" value="1"/>
</dbReference>
<dbReference type="FunFam" id="1.10.510.10:FF:000040">
    <property type="entry name" value="Mitogen-activated protein kinase"/>
    <property type="match status" value="1"/>
</dbReference>
<dbReference type="PROSITE" id="PS01351">
    <property type="entry name" value="MAPK"/>
    <property type="match status" value="1"/>
</dbReference>
<evidence type="ECO:0000256" key="23">
    <source>
        <dbReference type="RuleBase" id="RU361165"/>
    </source>
</evidence>
<dbReference type="Gene3D" id="2.60.40.1670">
    <property type="entry name" value="beta-sandwich domain of Sec23/24"/>
    <property type="match status" value="1"/>
</dbReference>
<evidence type="ECO:0000256" key="3">
    <source>
        <dbReference type="ARBA" id="ARBA00004397"/>
    </source>
</evidence>
<dbReference type="GO" id="GO:0006886">
    <property type="term" value="P:intracellular protein transport"/>
    <property type="evidence" value="ECO:0007669"/>
    <property type="project" value="InterPro"/>
</dbReference>
<feature type="domain" description="Protein kinase" evidence="25">
    <location>
        <begin position="967"/>
        <end position="1255"/>
    </location>
</feature>
<keyword evidence="19" id="KW-0472">Membrane</keyword>
<evidence type="ECO:0000256" key="12">
    <source>
        <dbReference type="ARBA" id="ARBA00022777"/>
    </source>
</evidence>
<feature type="binding site" evidence="22">
    <location>
        <position position="997"/>
    </location>
    <ligand>
        <name>ATP</name>
        <dbReference type="ChEBI" id="CHEBI:30616"/>
    </ligand>
</feature>
<dbReference type="SUPFAM" id="SSF81995">
    <property type="entry name" value="beta-sandwich domain of Sec23/24"/>
    <property type="match status" value="1"/>
</dbReference>
<dbReference type="InterPro" id="IPR011009">
    <property type="entry name" value="Kinase-like_dom_sf"/>
</dbReference>
<dbReference type="Pfam" id="PF04811">
    <property type="entry name" value="Sec23_trunk"/>
    <property type="match status" value="1"/>
</dbReference>
<evidence type="ECO:0000256" key="16">
    <source>
        <dbReference type="ARBA" id="ARBA00022892"/>
    </source>
</evidence>
<dbReference type="GO" id="GO:0030127">
    <property type="term" value="C:COPII vesicle coat"/>
    <property type="evidence" value="ECO:0007669"/>
    <property type="project" value="InterPro"/>
</dbReference>
<keyword evidence="10" id="KW-0479">Metal-binding</keyword>
<dbReference type="Gene3D" id="3.40.20.10">
    <property type="entry name" value="Severin"/>
    <property type="match status" value="1"/>
</dbReference>
<dbReference type="Pfam" id="PF04810">
    <property type="entry name" value="zf-Sec23_Sec24"/>
    <property type="match status" value="1"/>
</dbReference>
<feature type="region of interest" description="Disordered" evidence="24">
    <location>
        <begin position="101"/>
        <end position="130"/>
    </location>
</feature>
<dbReference type="InterPro" id="IPR008271">
    <property type="entry name" value="Ser/Thr_kinase_AS"/>
</dbReference>
<evidence type="ECO:0000259" key="25">
    <source>
        <dbReference type="PROSITE" id="PS50011"/>
    </source>
</evidence>
<dbReference type="Pfam" id="PF00626">
    <property type="entry name" value="Gelsolin"/>
    <property type="match status" value="1"/>
</dbReference>
<keyword evidence="23" id="KW-0460">Magnesium</keyword>
<comment type="function">
    <text evidence="21">Component of the coat protein complex II (COPII) which promotes the formation of transport vesicles from the endoplasmic reticulum (ER). The coat has two main functions, the physical deformation of the endoplasmic reticulum membrane into vesicles and the selection of cargo molecules.</text>
</comment>
<dbReference type="Proteomes" id="UP000243515">
    <property type="component" value="Unassembled WGS sequence"/>
</dbReference>